<dbReference type="InterPro" id="IPR036365">
    <property type="entry name" value="PGBD-like_sf"/>
</dbReference>
<accession>A0A1C6TYP7</accession>
<evidence type="ECO:0000313" key="2">
    <source>
        <dbReference type="EMBL" id="SCL46952.1"/>
    </source>
</evidence>
<dbReference type="AlphaFoldDB" id="A0A1C6TYP7"/>
<dbReference type="Pfam" id="PF01471">
    <property type="entry name" value="PG_binding_1"/>
    <property type="match status" value="1"/>
</dbReference>
<dbReference type="Proteomes" id="UP000199343">
    <property type="component" value="Unassembled WGS sequence"/>
</dbReference>
<dbReference type="Gene3D" id="1.10.101.10">
    <property type="entry name" value="PGBD-like superfamily/PGBD"/>
    <property type="match status" value="1"/>
</dbReference>
<dbReference type="SUPFAM" id="SSF47090">
    <property type="entry name" value="PGBD-like"/>
    <property type="match status" value="1"/>
</dbReference>
<dbReference type="InterPro" id="IPR002477">
    <property type="entry name" value="Peptidoglycan-bd-like"/>
</dbReference>
<dbReference type="EMBL" id="FMIC01000002">
    <property type="protein sequence ID" value="SCL46952.1"/>
    <property type="molecule type" value="Genomic_DNA"/>
</dbReference>
<dbReference type="OrthoDB" id="3268648at2"/>
<protein>
    <submittedName>
        <fullName evidence="2">Multidrug efflux pump subunit AcrA (Membrane-fusion protein)</fullName>
    </submittedName>
</protein>
<dbReference type="STRING" id="47871.GA0070608_0141"/>
<dbReference type="Gene3D" id="2.40.420.20">
    <property type="match status" value="1"/>
</dbReference>
<dbReference type="InterPro" id="IPR036366">
    <property type="entry name" value="PGBDSf"/>
</dbReference>
<proteinExistence type="predicted"/>
<gene>
    <name evidence="2" type="ORF">GA0070608_0141</name>
</gene>
<feature type="domain" description="Peptidoglycan binding-like" evidence="1">
    <location>
        <begin position="120"/>
        <end position="167"/>
    </location>
</feature>
<evidence type="ECO:0000313" key="3">
    <source>
        <dbReference type="Proteomes" id="UP000199343"/>
    </source>
</evidence>
<organism evidence="2 3">
    <name type="scientific">Micromonospora peucetia</name>
    <dbReference type="NCBI Taxonomy" id="47871"/>
    <lineage>
        <taxon>Bacteria</taxon>
        <taxon>Bacillati</taxon>
        <taxon>Actinomycetota</taxon>
        <taxon>Actinomycetes</taxon>
        <taxon>Micromonosporales</taxon>
        <taxon>Micromonosporaceae</taxon>
        <taxon>Micromonospora</taxon>
    </lineage>
</organism>
<sequence>MRSRIRVAAAATAVLVLGTVAAAYVWQPWRKDAALPGPKVNTQTVMREALTSNTILNAQLSYGDPDTLIGGGGGILTVLPPLGKVVKVGQRVYETDGRPVVLLKGARPFWRELRTGVSPGEDVRQLERNLVKLGSSAGLTVDDTFTRSTALAIKRWQDSLRVKRTGVFAPGDAVVTKADAIRVETIHVKLGASANGDILDYTDTAVLAFANLSTAQAGSLMPGKPVTVALPDGSTIGAQITQIQKHRGSDKDGKLLPDRAVVEFADQSPVSRIGLSAVRVTIPSDTVDGALVVPVTALLALADGGYGVEVLRDGKRVLVPVKVGLVADSRLQITGDIKEGEEVVAP</sequence>
<name>A0A1C6TYP7_9ACTN</name>
<reference evidence="2 3" key="1">
    <citation type="submission" date="2016-06" db="EMBL/GenBank/DDBJ databases">
        <authorList>
            <person name="Kjaerup R.B."/>
            <person name="Dalgaard T.S."/>
            <person name="Juul-Madsen H.R."/>
        </authorList>
    </citation>
    <scope>NUCLEOTIDE SEQUENCE [LARGE SCALE GENOMIC DNA]</scope>
    <source>
        <strain evidence="2 3">DSM 43363</strain>
    </source>
</reference>
<evidence type="ECO:0000259" key="1">
    <source>
        <dbReference type="Pfam" id="PF01471"/>
    </source>
</evidence>
<dbReference type="RefSeq" id="WP_091619827.1">
    <property type="nucleotide sequence ID" value="NZ_FMIC01000002.1"/>
</dbReference>